<feature type="region of interest" description="Disordered" evidence="1">
    <location>
        <begin position="1"/>
        <end position="21"/>
    </location>
</feature>
<dbReference type="EMBL" id="CAJGYM010000026">
    <property type="protein sequence ID" value="CAD6192213.1"/>
    <property type="molecule type" value="Genomic_DNA"/>
</dbReference>
<name>A0A8S1H8M5_9PELO</name>
<evidence type="ECO:0000256" key="1">
    <source>
        <dbReference type="SAM" id="MobiDB-lite"/>
    </source>
</evidence>
<evidence type="ECO:0000313" key="3">
    <source>
        <dbReference type="Proteomes" id="UP000835052"/>
    </source>
</evidence>
<gene>
    <name evidence="2" type="ORF">CAUJ_LOCUS8132</name>
</gene>
<protein>
    <submittedName>
        <fullName evidence="2">Uncharacterized protein</fullName>
    </submittedName>
</protein>
<dbReference type="AlphaFoldDB" id="A0A8S1H8M5"/>
<keyword evidence="3" id="KW-1185">Reference proteome</keyword>
<sequence length="156" mass="17335">MNWEQFGQRVGDRSDVGAPNTEKTWMVTHDVMFCRTSGGGVEGPFACVTPRRTTRAGPTREAVPRPVRLYINEASAAATPPTNSASKIPSRSNGYMLASLAVLARRLCRPLLSHSHSDAFFRPSTKMILRYGVPRRRQTLHSRSITCHDRPTLLLS</sequence>
<organism evidence="2 3">
    <name type="scientific">Caenorhabditis auriculariae</name>
    <dbReference type="NCBI Taxonomy" id="2777116"/>
    <lineage>
        <taxon>Eukaryota</taxon>
        <taxon>Metazoa</taxon>
        <taxon>Ecdysozoa</taxon>
        <taxon>Nematoda</taxon>
        <taxon>Chromadorea</taxon>
        <taxon>Rhabditida</taxon>
        <taxon>Rhabditina</taxon>
        <taxon>Rhabditomorpha</taxon>
        <taxon>Rhabditoidea</taxon>
        <taxon>Rhabditidae</taxon>
        <taxon>Peloderinae</taxon>
        <taxon>Caenorhabditis</taxon>
    </lineage>
</organism>
<comment type="caution">
    <text evidence="2">The sequence shown here is derived from an EMBL/GenBank/DDBJ whole genome shotgun (WGS) entry which is preliminary data.</text>
</comment>
<reference evidence="2" key="1">
    <citation type="submission" date="2020-10" db="EMBL/GenBank/DDBJ databases">
        <authorList>
            <person name="Kikuchi T."/>
        </authorList>
    </citation>
    <scope>NUCLEOTIDE SEQUENCE</scope>
    <source>
        <strain evidence="2">NKZ352</strain>
    </source>
</reference>
<evidence type="ECO:0000313" key="2">
    <source>
        <dbReference type="EMBL" id="CAD6192213.1"/>
    </source>
</evidence>
<dbReference type="Proteomes" id="UP000835052">
    <property type="component" value="Unassembled WGS sequence"/>
</dbReference>
<proteinExistence type="predicted"/>
<accession>A0A8S1H8M5</accession>